<dbReference type="PANTHER" id="PTHR19282">
    <property type="entry name" value="TETRASPANIN"/>
    <property type="match status" value="1"/>
</dbReference>
<evidence type="ECO:0000313" key="5">
    <source>
        <dbReference type="Ensembl" id="ENSAMEP00000030240.1"/>
    </source>
</evidence>
<proteinExistence type="predicted"/>
<dbReference type="Proteomes" id="UP000008912">
    <property type="component" value="Unassembled WGS sequence"/>
</dbReference>
<evidence type="ECO:0000256" key="4">
    <source>
        <dbReference type="ARBA" id="ARBA00023136"/>
    </source>
</evidence>
<organism evidence="5 6">
    <name type="scientific">Ailuropoda melanoleuca</name>
    <name type="common">Giant panda</name>
    <dbReference type="NCBI Taxonomy" id="9646"/>
    <lineage>
        <taxon>Eukaryota</taxon>
        <taxon>Metazoa</taxon>
        <taxon>Chordata</taxon>
        <taxon>Craniata</taxon>
        <taxon>Vertebrata</taxon>
        <taxon>Euteleostomi</taxon>
        <taxon>Mammalia</taxon>
        <taxon>Eutheria</taxon>
        <taxon>Laurasiatheria</taxon>
        <taxon>Carnivora</taxon>
        <taxon>Caniformia</taxon>
        <taxon>Ursidae</taxon>
        <taxon>Ailuropoda</taxon>
    </lineage>
</organism>
<evidence type="ECO:0000256" key="3">
    <source>
        <dbReference type="ARBA" id="ARBA00022989"/>
    </source>
</evidence>
<comment type="subcellular location">
    <subcellularLocation>
        <location evidence="1">Membrane</location>
        <topology evidence="1">Multi-pass membrane protein</topology>
    </subcellularLocation>
</comment>
<dbReference type="GeneTree" id="ENSGT00940000155429"/>
<keyword evidence="2" id="KW-0812">Transmembrane</keyword>
<name>A0A7N5JU56_AILME</name>
<reference evidence="5" key="2">
    <citation type="submission" date="2025-08" db="UniProtKB">
        <authorList>
            <consortium name="Ensembl"/>
        </authorList>
    </citation>
    <scope>IDENTIFICATION</scope>
</reference>
<keyword evidence="4" id="KW-0472">Membrane</keyword>
<accession>A0A7N5JU56</accession>
<dbReference type="GO" id="GO:0005886">
    <property type="term" value="C:plasma membrane"/>
    <property type="evidence" value="ECO:0007669"/>
    <property type="project" value="TreeGrafter"/>
</dbReference>
<dbReference type="AlphaFoldDB" id="A0A7N5JU56"/>
<evidence type="ECO:0000256" key="1">
    <source>
        <dbReference type="ARBA" id="ARBA00004141"/>
    </source>
</evidence>
<dbReference type="PRINTS" id="PR00259">
    <property type="entry name" value="TMFOUR"/>
</dbReference>
<protein>
    <recommendedName>
        <fullName evidence="7">Tetraspanin</fullName>
    </recommendedName>
</protein>
<dbReference type="Pfam" id="PF00335">
    <property type="entry name" value="Tetraspanin"/>
    <property type="match status" value="1"/>
</dbReference>
<evidence type="ECO:0000313" key="6">
    <source>
        <dbReference type="Proteomes" id="UP000008912"/>
    </source>
</evidence>
<dbReference type="InterPro" id="IPR018499">
    <property type="entry name" value="Tetraspanin/Peripherin"/>
</dbReference>
<keyword evidence="6" id="KW-1185">Reference proteome</keyword>
<reference evidence="5" key="3">
    <citation type="submission" date="2025-09" db="UniProtKB">
        <authorList>
            <consortium name="Ensembl"/>
        </authorList>
    </citation>
    <scope>IDENTIFICATION</scope>
</reference>
<sequence length="197" mass="21953">WHYWVFPEVGCCGKFLLFGFNIVFWVLGKGVLFNISALTDSGGLDPMWLFVAVGRVESVLGFDGGIGALWENTFLLTLFCLCCGARGPNGWHLNLYFNCTDLNLSQERCRVPFSCRIRDPAEDVLSTQCGYSRQLTLALEQRGSIHTKDCMDQFEKWVQDTPIVVTGVFVGIALLQIFGICPAQNLVSAIKAVRASW</sequence>
<evidence type="ECO:0008006" key="7">
    <source>
        <dbReference type="Google" id="ProtNLM"/>
    </source>
</evidence>
<dbReference type="PANTHER" id="PTHR19282:SF470">
    <property type="entry name" value="TETRASPANIN-17"/>
    <property type="match status" value="1"/>
</dbReference>
<reference evidence="5 6" key="1">
    <citation type="journal article" date="2010" name="Nature">
        <title>The sequence and de novo assembly of the giant panda genome.</title>
        <authorList>
            <person name="Li R."/>
            <person name="Fan W."/>
            <person name="Tian G."/>
            <person name="Zhu H."/>
            <person name="He L."/>
            <person name="Cai J."/>
            <person name="Huang Q."/>
            <person name="Cai Q."/>
            <person name="Li B."/>
            <person name="Bai Y."/>
            <person name="Zhang Z."/>
            <person name="Zhang Y."/>
            <person name="Wang W."/>
            <person name="Li J."/>
            <person name="Wei F."/>
            <person name="Li H."/>
            <person name="Jian M."/>
            <person name="Li J."/>
            <person name="Zhang Z."/>
            <person name="Nielsen R."/>
            <person name="Li D."/>
            <person name="Gu W."/>
            <person name="Yang Z."/>
            <person name="Xuan Z."/>
            <person name="Ryder O.A."/>
            <person name="Leung F.C."/>
            <person name="Zhou Y."/>
            <person name="Cao J."/>
            <person name="Sun X."/>
            <person name="Fu Y."/>
            <person name="Fang X."/>
            <person name="Guo X."/>
            <person name="Wang B."/>
            <person name="Hou R."/>
            <person name="Shen F."/>
            <person name="Mu B."/>
            <person name="Ni P."/>
            <person name="Lin R."/>
            <person name="Qian W."/>
            <person name="Wang G."/>
            <person name="Yu C."/>
            <person name="Nie W."/>
            <person name="Wang J."/>
            <person name="Wu Z."/>
            <person name="Liang H."/>
            <person name="Min J."/>
            <person name="Wu Q."/>
            <person name="Cheng S."/>
            <person name="Ruan J."/>
            <person name="Wang M."/>
            <person name="Shi Z."/>
            <person name="Wen M."/>
            <person name="Liu B."/>
            <person name="Ren X."/>
            <person name="Zheng H."/>
            <person name="Dong D."/>
            <person name="Cook K."/>
            <person name="Shan G."/>
            <person name="Zhang H."/>
            <person name="Kosiol C."/>
            <person name="Xie X."/>
            <person name="Lu Z."/>
            <person name="Zheng H."/>
            <person name="Li Y."/>
            <person name="Steiner C.C."/>
            <person name="Lam T.T."/>
            <person name="Lin S."/>
            <person name="Zhang Q."/>
            <person name="Li G."/>
            <person name="Tian J."/>
            <person name="Gong T."/>
            <person name="Liu H."/>
            <person name="Zhang D."/>
            <person name="Fang L."/>
            <person name="Ye C."/>
            <person name="Zhang J."/>
            <person name="Hu W."/>
            <person name="Xu A."/>
            <person name="Ren Y."/>
            <person name="Zhang G."/>
            <person name="Bruford M.W."/>
            <person name="Li Q."/>
            <person name="Ma L."/>
            <person name="Guo Y."/>
            <person name="An N."/>
            <person name="Hu Y."/>
            <person name="Zheng Y."/>
            <person name="Shi Y."/>
            <person name="Li Z."/>
            <person name="Liu Q."/>
            <person name="Chen Y."/>
            <person name="Zhao J."/>
            <person name="Qu N."/>
            <person name="Zhao S."/>
            <person name="Tian F."/>
            <person name="Wang X."/>
            <person name="Wang H."/>
            <person name="Xu L."/>
            <person name="Liu X."/>
            <person name="Vinar T."/>
            <person name="Wang Y."/>
            <person name="Lam T.W."/>
            <person name="Yiu S.M."/>
            <person name="Liu S."/>
            <person name="Zhang H."/>
            <person name="Li D."/>
            <person name="Huang Y."/>
            <person name="Wang X."/>
            <person name="Yang G."/>
            <person name="Jiang Z."/>
            <person name="Wang J."/>
            <person name="Qin N."/>
            <person name="Li L."/>
            <person name="Li J."/>
            <person name="Bolund L."/>
            <person name="Kristiansen K."/>
            <person name="Wong G.K."/>
            <person name="Olson M."/>
            <person name="Zhang X."/>
            <person name="Li S."/>
            <person name="Yang H."/>
            <person name="Wang J."/>
            <person name="Wang J."/>
        </authorList>
    </citation>
    <scope>NUCLEOTIDE SEQUENCE [LARGE SCALE GENOMIC DNA]</scope>
</reference>
<dbReference type="InParanoid" id="A0A7N5JU56"/>
<dbReference type="Ensembl" id="ENSAMET00000035591.1">
    <property type="protein sequence ID" value="ENSAMEP00000030240.1"/>
    <property type="gene ID" value="ENSAMEG00000031419.1"/>
</dbReference>
<evidence type="ECO:0000256" key="2">
    <source>
        <dbReference type="ARBA" id="ARBA00022692"/>
    </source>
</evidence>
<keyword evidence="3" id="KW-1133">Transmembrane helix</keyword>